<protein>
    <submittedName>
        <fullName evidence="1">Uncharacterized protein</fullName>
    </submittedName>
</protein>
<keyword evidence="2" id="KW-1185">Reference proteome</keyword>
<gene>
    <name evidence="1" type="ORF">FDG2_2058</name>
</gene>
<evidence type="ECO:0000313" key="1">
    <source>
        <dbReference type="EMBL" id="SBW21610.1"/>
    </source>
</evidence>
<dbReference type="AlphaFoldDB" id="A0A1C3NWU0"/>
<reference evidence="2" key="1">
    <citation type="submission" date="2016-02" db="EMBL/GenBank/DDBJ databases">
        <authorList>
            <person name="Wibberg D."/>
        </authorList>
    </citation>
    <scope>NUCLEOTIDE SEQUENCE [LARGE SCALE GENOMIC DNA]</scope>
</reference>
<name>A0A1C3NWU0_9ACTN</name>
<sequence length="35" mass="3857">MGRGEELLDVYVIFGGEQPRVGLALVIGRVRDADR</sequence>
<organism evidence="1 2">
    <name type="scientific">Candidatus Protofrankia californiensis</name>
    <dbReference type="NCBI Taxonomy" id="1839754"/>
    <lineage>
        <taxon>Bacteria</taxon>
        <taxon>Bacillati</taxon>
        <taxon>Actinomycetota</taxon>
        <taxon>Actinomycetes</taxon>
        <taxon>Frankiales</taxon>
        <taxon>Frankiaceae</taxon>
        <taxon>Protofrankia</taxon>
    </lineage>
</organism>
<dbReference type="Proteomes" id="UP000199013">
    <property type="component" value="Unassembled WGS sequence"/>
</dbReference>
<proteinExistence type="predicted"/>
<evidence type="ECO:0000313" key="2">
    <source>
        <dbReference type="Proteomes" id="UP000199013"/>
    </source>
</evidence>
<dbReference type="EMBL" id="FLUV01000864">
    <property type="protein sequence ID" value="SBW21610.1"/>
    <property type="molecule type" value="Genomic_DNA"/>
</dbReference>
<accession>A0A1C3NWU0</accession>